<sequence>MLVSKSGCTIANISVFSTQPNRKRMQRKPILTYVTYLHQKISKLRRSNAIICPTVTPDSTQDLEKGPTPKRMDK</sequence>
<protein>
    <submittedName>
        <fullName evidence="2">Uncharacterized protein</fullName>
    </submittedName>
</protein>
<feature type="region of interest" description="Disordered" evidence="1">
    <location>
        <begin position="55"/>
        <end position="74"/>
    </location>
</feature>
<dbReference type="Proteomes" id="UP000321570">
    <property type="component" value="Unassembled WGS sequence"/>
</dbReference>
<evidence type="ECO:0000256" key="1">
    <source>
        <dbReference type="SAM" id="MobiDB-lite"/>
    </source>
</evidence>
<reference evidence="2 3" key="1">
    <citation type="submission" date="2019-07" db="EMBL/GenBank/DDBJ databases">
        <authorList>
            <person name="Jastrzebski P J."/>
            <person name="Paukszto L."/>
            <person name="Jastrzebski P J."/>
        </authorList>
    </citation>
    <scope>NUCLEOTIDE SEQUENCE [LARGE SCALE GENOMIC DNA]</scope>
    <source>
        <strain evidence="2 3">WMS-il1</strain>
    </source>
</reference>
<accession>A0A564YHP6</accession>
<feature type="compositionally biased region" description="Basic and acidic residues" evidence="1">
    <location>
        <begin position="62"/>
        <end position="74"/>
    </location>
</feature>
<keyword evidence="3" id="KW-1185">Reference proteome</keyword>
<organism evidence="2 3">
    <name type="scientific">Hymenolepis diminuta</name>
    <name type="common">Rat tapeworm</name>
    <dbReference type="NCBI Taxonomy" id="6216"/>
    <lineage>
        <taxon>Eukaryota</taxon>
        <taxon>Metazoa</taxon>
        <taxon>Spiralia</taxon>
        <taxon>Lophotrochozoa</taxon>
        <taxon>Platyhelminthes</taxon>
        <taxon>Cestoda</taxon>
        <taxon>Eucestoda</taxon>
        <taxon>Cyclophyllidea</taxon>
        <taxon>Hymenolepididae</taxon>
        <taxon>Hymenolepis</taxon>
    </lineage>
</organism>
<evidence type="ECO:0000313" key="2">
    <source>
        <dbReference type="EMBL" id="VUZ46730.1"/>
    </source>
</evidence>
<evidence type="ECO:0000313" key="3">
    <source>
        <dbReference type="Proteomes" id="UP000321570"/>
    </source>
</evidence>
<name>A0A564YHP6_HYMDI</name>
<proteinExistence type="predicted"/>
<dbReference type="EMBL" id="CABIJS010000222">
    <property type="protein sequence ID" value="VUZ46730.1"/>
    <property type="molecule type" value="Genomic_DNA"/>
</dbReference>
<gene>
    <name evidence="2" type="ORF">WMSIL1_LOCUS6726</name>
</gene>
<dbReference type="AlphaFoldDB" id="A0A564YHP6"/>